<proteinExistence type="predicted"/>
<evidence type="ECO:0000259" key="1">
    <source>
        <dbReference type="Pfam" id="PF03184"/>
    </source>
</evidence>
<feature type="non-terminal residue" evidence="2">
    <location>
        <position position="1"/>
    </location>
</feature>
<organism evidence="2 3">
    <name type="scientific">Choiromyces venosus 120613-1</name>
    <dbReference type="NCBI Taxonomy" id="1336337"/>
    <lineage>
        <taxon>Eukaryota</taxon>
        <taxon>Fungi</taxon>
        <taxon>Dikarya</taxon>
        <taxon>Ascomycota</taxon>
        <taxon>Pezizomycotina</taxon>
        <taxon>Pezizomycetes</taxon>
        <taxon>Pezizales</taxon>
        <taxon>Tuberaceae</taxon>
        <taxon>Choiromyces</taxon>
    </lineage>
</organism>
<dbReference type="STRING" id="1336337.A0A3N4IYT3"/>
<evidence type="ECO:0000313" key="2">
    <source>
        <dbReference type="EMBL" id="RPA89471.1"/>
    </source>
</evidence>
<dbReference type="Pfam" id="PF03184">
    <property type="entry name" value="DDE_1"/>
    <property type="match status" value="1"/>
</dbReference>
<dbReference type="OrthoDB" id="3439494at2759"/>
<dbReference type="AlphaFoldDB" id="A0A3N4IYT3"/>
<feature type="domain" description="DDE-1" evidence="1">
    <location>
        <begin position="1"/>
        <end position="69"/>
    </location>
</feature>
<dbReference type="InterPro" id="IPR004875">
    <property type="entry name" value="DDE_SF_endonuclease_dom"/>
</dbReference>
<dbReference type="Proteomes" id="UP000276215">
    <property type="component" value="Unassembled WGS sequence"/>
</dbReference>
<sequence length="127" mass="14719">LLLFDGHNSQVNSWFLDYCVENRIVPYCLPPHIIHCLQPLDVLIFGPYKYQYQRELTQRFERHKYGVSKDNFYEILIATRRTSFMLSNIVSGFRNTGLIPVNRDIILSKISAPSTIPSSLSPSENLQ</sequence>
<dbReference type="EMBL" id="ML120578">
    <property type="protein sequence ID" value="RPA89471.1"/>
    <property type="molecule type" value="Genomic_DNA"/>
</dbReference>
<protein>
    <recommendedName>
        <fullName evidence="1">DDE-1 domain-containing protein</fullName>
    </recommendedName>
</protein>
<reference evidence="2 3" key="1">
    <citation type="journal article" date="2018" name="Nat. Ecol. Evol.">
        <title>Pezizomycetes genomes reveal the molecular basis of ectomycorrhizal truffle lifestyle.</title>
        <authorList>
            <person name="Murat C."/>
            <person name="Payen T."/>
            <person name="Noel B."/>
            <person name="Kuo A."/>
            <person name="Morin E."/>
            <person name="Chen J."/>
            <person name="Kohler A."/>
            <person name="Krizsan K."/>
            <person name="Balestrini R."/>
            <person name="Da Silva C."/>
            <person name="Montanini B."/>
            <person name="Hainaut M."/>
            <person name="Levati E."/>
            <person name="Barry K.W."/>
            <person name="Belfiori B."/>
            <person name="Cichocki N."/>
            <person name="Clum A."/>
            <person name="Dockter R.B."/>
            <person name="Fauchery L."/>
            <person name="Guy J."/>
            <person name="Iotti M."/>
            <person name="Le Tacon F."/>
            <person name="Lindquist E.A."/>
            <person name="Lipzen A."/>
            <person name="Malagnac F."/>
            <person name="Mello A."/>
            <person name="Molinier V."/>
            <person name="Miyauchi S."/>
            <person name="Poulain J."/>
            <person name="Riccioni C."/>
            <person name="Rubini A."/>
            <person name="Sitrit Y."/>
            <person name="Splivallo R."/>
            <person name="Traeger S."/>
            <person name="Wang M."/>
            <person name="Zifcakova L."/>
            <person name="Wipf D."/>
            <person name="Zambonelli A."/>
            <person name="Paolocci F."/>
            <person name="Nowrousian M."/>
            <person name="Ottonello S."/>
            <person name="Baldrian P."/>
            <person name="Spatafora J.W."/>
            <person name="Henrissat B."/>
            <person name="Nagy L.G."/>
            <person name="Aury J.M."/>
            <person name="Wincker P."/>
            <person name="Grigoriev I.V."/>
            <person name="Bonfante P."/>
            <person name="Martin F.M."/>
        </authorList>
    </citation>
    <scope>NUCLEOTIDE SEQUENCE [LARGE SCALE GENOMIC DNA]</scope>
    <source>
        <strain evidence="2 3">120613-1</strain>
    </source>
</reference>
<evidence type="ECO:0000313" key="3">
    <source>
        <dbReference type="Proteomes" id="UP000276215"/>
    </source>
</evidence>
<gene>
    <name evidence="2" type="ORF">L873DRAFT_1889312</name>
</gene>
<accession>A0A3N4IYT3</accession>
<name>A0A3N4IYT3_9PEZI</name>
<dbReference type="GO" id="GO:0003676">
    <property type="term" value="F:nucleic acid binding"/>
    <property type="evidence" value="ECO:0007669"/>
    <property type="project" value="InterPro"/>
</dbReference>
<keyword evidence="3" id="KW-1185">Reference proteome</keyword>